<dbReference type="RefSeq" id="WP_016183324.1">
    <property type="nucleotide sequence ID" value="NZ_JXKI01000001.1"/>
</dbReference>
<dbReference type="PANTHER" id="PTHR47371">
    <property type="entry name" value="LIPOTEICHOIC ACID SYNTHASE"/>
    <property type="match status" value="1"/>
</dbReference>
<dbReference type="PANTHER" id="PTHR47371:SF3">
    <property type="entry name" value="PHOSPHOGLYCEROL TRANSFERASE I"/>
    <property type="match status" value="1"/>
</dbReference>
<feature type="transmembrane region" description="Helical" evidence="7">
    <location>
        <begin position="6"/>
        <end position="23"/>
    </location>
</feature>
<protein>
    <recommendedName>
        <fullName evidence="8">Sulfatase N-terminal domain-containing protein</fullName>
    </recommendedName>
</protein>
<dbReference type="EMBL" id="ASWJ01000008">
    <property type="protein sequence ID" value="EOW80625.1"/>
    <property type="molecule type" value="Genomic_DNA"/>
</dbReference>
<dbReference type="eggNOG" id="COG1368">
    <property type="taxonomic scope" value="Bacteria"/>
</dbReference>
<dbReference type="AlphaFoldDB" id="S0KPN5"/>
<sequence length="605" mass="69693">MFWQLFCYFLIGSLFTLLDWALFYLPKNKHLFSKFLGYTIGLQLATLTFFRFGLKQADVLTSHLYTQGFFFKYFLVACILGGIVLGGKYCCLRIIPFSWKKQPFSKRQKFALGIGLILFALSVIFTLGTHWFITAFGRLTPEQFIFNFKSPVNGTATGMTSQIFNTPVLLGCDIFFLFILLCNLAKYEGFYQQKKIYSAKLLRFMLASVTSVCFIFSGIYAIKELRLIEVYVAYFDQSTFIKQEYVQPSKNRLQFPQRKKNLIHIYLESIENSYFDRANGGYMTENLMPDLLALSKEGIHFSGTDTFGGPIQTYGSSWSVAAMVNMSSGLPLKIPMDGNSYGKTGQFLPGAVMLGDLLHEQGYNQTIMFGADADFGGLTSFFTTHGNYHIFDVKYARKAGLIPENYNVWWGFEDNKLYDFTKQELTRLASLHQPFNFTMENADTHFPDGFVEPEMKKLFASQYANVIYHSQKQVVELIRWIQQQPFYSDTVIVLTGDHPSMDKKFFQNFDPKYQRTTFNLILNADFPNQNFETFHRQYAPFDYFPTILASLGVKIKDERLGLGVNLASKQPTLIETYGLKKVDRELAKNSHFYNDHFVDEKKRRG</sequence>
<dbReference type="PATRIC" id="fig|1121865.3.peg.1154"/>
<feature type="transmembrane region" description="Helical" evidence="7">
    <location>
        <begin position="201"/>
        <end position="222"/>
    </location>
</feature>
<organism evidence="9 10">
    <name type="scientific">Enterococcus columbae DSM 7374 = ATCC 51263</name>
    <dbReference type="NCBI Taxonomy" id="1121865"/>
    <lineage>
        <taxon>Bacteria</taxon>
        <taxon>Bacillati</taxon>
        <taxon>Bacillota</taxon>
        <taxon>Bacilli</taxon>
        <taxon>Lactobacillales</taxon>
        <taxon>Enterococcaceae</taxon>
        <taxon>Enterococcus</taxon>
    </lineage>
</organism>
<evidence type="ECO:0000313" key="10">
    <source>
        <dbReference type="Proteomes" id="UP000014113"/>
    </source>
</evidence>
<feature type="transmembrane region" description="Helical" evidence="7">
    <location>
        <begin position="168"/>
        <end position="189"/>
    </location>
</feature>
<keyword evidence="6 7" id="KW-0472">Membrane</keyword>
<dbReference type="InterPro" id="IPR017850">
    <property type="entry name" value="Alkaline_phosphatase_core_sf"/>
</dbReference>
<comment type="pathway">
    <text evidence="2">Cell wall biogenesis; lipoteichoic acid biosynthesis.</text>
</comment>
<proteinExistence type="predicted"/>
<evidence type="ECO:0000256" key="4">
    <source>
        <dbReference type="ARBA" id="ARBA00022692"/>
    </source>
</evidence>
<dbReference type="STRING" id="1121865.OMW_01182"/>
<gene>
    <name evidence="9" type="ORF">I568_01802</name>
</gene>
<dbReference type="CDD" id="cd16015">
    <property type="entry name" value="LTA_synthase"/>
    <property type="match status" value="1"/>
</dbReference>
<dbReference type="Gene3D" id="3.40.720.10">
    <property type="entry name" value="Alkaline Phosphatase, subunit A"/>
    <property type="match status" value="1"/>
</dbReference>
<feature type="transmembrane region" description="Helical" evidence="7">
    <location>
        <begin position="35"/>
        <end position="54"/>
    </location>
</feature>
<evidence type="ECO:0000256" key="3">
    <source>
        <dbReference type="ARBA" id="ARBA00022475"/>
    </source>
</evidence>
<accession>S0KPN5</accession>
<keyword evidence="4 7" id="KW-0812">Transmembrane</keyword>
<evidence type="ECO:0000259" key="8">
    <source>
        <dbReference type="Pfam" id="PF00884"/>
    </source>
</evidence>
<keyword evidence="3" id="KW-1003">Cell membrane</keyword>
<evidence type="ECO:0000256" key="2">
    <source>
        <dbReference type="ARBA" id="ARBA00004936"/>
    </source>
</evidence>
<dbReference type="SUPFAM" id="SSF53649">
    <property type="entry name" value="Alkaline phosphatase-like"/>
    <property type="match status" value="1"/>
</dbReference>
<evidence type="ECO:0000256" key="1">
    <source>
        <dbReference type="ARBA" id="ARBA00004651"/>
    </source>
</evidence>
<dbReference type="Pfam" id="PF00884">
    <property type="entry name" value="Sulfatase"/>
    <property type="match status" value="1"/>
</dbReference>
<dbReference type="InterPro" id="IPR050448">
    <property type="entry name" value="OpgB/LTA_synthase_biosynth"/>
</dbReference>
<keyword evidence="5 7" id="KW-1133">Transmembrane helix</keyword>
<dbReference type="GO" id="GO:0005886">
    <property type="term" value="C:plasma membrane"/>
    <property type="evidence" value="ECO:0007669"/>
    <property type="project" value="UniProtKB-SubCell"/>
</dbReference>
<feature type="transmembrane region" description="Helical" evidence="7">
    <location>
        <begin position="110"/>
        <end position="133"/>
    </location>
</feature>
<dbReference type="OrthoDB" id="9760224at2"/>
<evidence type="ECO:0000256" key="7">
    <source>
        <dbReference type="SAM" id="Phobius"/>
    </source>
</evidence>
<feature type="domain" description="Sulfatase N-terminal" evidence="8">
    <location>
        <begin position="260"/>
        <end position="553"/>
    </location>
</feature>
<keyword evidence="10" id="KW-1185">Reference proteome</keyword>
<evidence type="ECO:0000313" key="9">
    <source>
        <dbReference type="EMBL" id="EOW80625.1"/>
    </source>
</evidence>
<reference evidence="9 10" key="1">
    <citation type="submission" date="2013-03" db="EMBL/GenBank/DDBJ databases">
        <title>The Genome Sequence of Enterococcus columbae ATCC_51263 (PacBio/Illumina hybrid assembly).</title>
        <authorList>
            <consortium name="The Broad Institute Genomics Platform"/>
            <consortium name="The Broad Institute Genome Sequencing Center for Infectious Disease"/>
            <person name="Earl A."/>
            <person name="Russ C."/>
            <person name="Gilmore M."/>
            <person name="Surin D."/>
            <person name="Walker B."/>
            <person name="Young S."/>
            <person name="Zeng Q."/>
            <person name="Gargeya S."/>
            <person name="Fitzgerald M."/>
            <person name="Haas B."/>
            <person name="Abouelleil A."/>
            <person name="Allen A.W."/>
            <person name="Alvarado L."/>
            <person name="Arachchi H.M."/>
            <person name="Berlin A.M."/>
            <person name="Chapman S.B."/>
            <person name="Gainer-Dewar J."/>
            <person name="Goldberg J."/>
            <person name="Griggs A."/>
            <person name="Gujja S."/>
            <person name="Hansen M."/>
            <person name="Howarth C."/>
            <person name="Imamovic A."/>
            <person name="Ireland A."/>
            <person name="Larimer J."/>
            <person name="McCowan C."/>
            <person name="Murphy C."/>
            <person name="Pearson M."/>
            <person name="Poon T.W."/>
            <person name="Priest M."/>
            <person name="Roberts A."/>
            <person name="Saif S."/>
            <person name="Shea T."/>
            <person name="Sisk P."/>
            <person name="Sykes S."/>
            <person name="Wortman J."/>
            <person name="Nusbaum C."/>
            <person name="Birren B."/>
        </authorList>
    </citation>
    <scope>NUCLEOTIDE SEQUENCE [LARGE SCALE GENOMIC DNA]</scope>
    <source>
        <strain evidence="9 10">ATCC 51263</strain>
    </source>
</reference>
<name>S0KPN5_9ENTE</name>
<dbReference type="Proteomes" id="UP000014113">
    <property type="component" value="Unassembled WGS sequence"/>
</dbReference>
<evidence type="ECO:0000256" key="6">
    <source>
        <dbReference type="ARBA" id="ARBA00023136"/>
    </source>
</evidence>
<feature type="transmembrane region" description="Helical" evidence="7">
    <location>
        <begin position="69"/>
        <end position="89"/>
    </location>
</feature>
<evidence type="ECO:0000256" key="5">
    <source>
        <dbReference type="ARBA" id="ARBA00022989"/>
    </source>
</evidence>
<dbReference type="InterPro" id="IPR000917">
    <property type="entry name" value="Sulfatase_N"/>
</dbReference>
<comment type="caution">
    <text evidence="9">The sequence shown here is derived from an EMBL/GenBank/DDBJ whole genome shotgun (WGS) entry which is preliminary data.</text>
</comment>
<comment type="subcellular location">
    <subcellularLocation>
        <location evidence="1">Cell membrane</location>
        <topology evidence="1">Multi-pass membrane protein</topology>
    </subcellularLocation>
</comment>